<protein>
    <submittedName>
        <fullName evidence="6">Putative cysteine desulfurase</fullName>
        <ecNumber evidence="6">2.8.1.7</ecNumber>
    </submittedName>
</protein>
<dbReference type="InterPro" id="IPR015421">
    <property type="entry name" value="PyrdxlP-dep_Trfase_major"/>
</dbReference>
<dbReference type="InterPro" id="IPR000192">
    <property type="entry name" value="Aminotrans_V_dom"/>
</dbReference>
<dbReference type="PROSITE" id="PS00595">
    <property type="entry name" value="AA_TRANSFER_CLASS_5"/>
    <property type="match status" value="1"/>
</dbReference>
<dbReference type="Proteomes" id="UP000318017">
    <property type="component" value="Chromosome"/>
</dbReference>
<dbReference type="PANTHER" id="PTHR43586:SF4">
    <property type="entry name" value="ISOPENICILLIN N EPIMERASE"/>
    <property type="match status" value="1"/>
</dbReference>
<dbReference type="GO" id="GO:0031071">
    <property type="term" value="F:cysteine desulfurase activity"/>
    <property type="evidence" value="ECO:0007669"/>
    <property type="project" value="UniProtKB-EC"/>
</dbReference>
<dbReference type="KEGG" id="ahel:Q31a_49790"/>
<gene>
    <name evidence="6" type="primary">csd_2</name>
    <name evidence="6" type="ORF">Q31a_49790</name>
</gene>
<keyword evidence="7" id="KW-1185">Reference proteome</keyword>
<evidence type="ECO:0000256" key="3">
    <source>
        <dbReference type="RuleBase" id="RU004075"/>
    </source>
</evidence>
<keyword evidence="6" id="KW-0808">Transferase</keyword>
<reference evidence="6 7" key="1">
    <citation type="submission" date="2019-02" db="EMBL/GenBank/DDBJ databases">
        <title>Deep-cultivation of Planctomycetes and their phenomic and genomic characterization uncovers novel biology.</title>
        <authorList>
            <person name="Wiegand S."/>
            <person name="Jogler M."/>
            <person name="Boedeker C."/>
            <person name="Pinto D."/>
            <person name="Vollmers J."/>
            <person name="Rivas-Marin E."/>
            <person name="Kohn T."/>
            <person name="Peeters S.H."/>
            <person name="Heuer A."/>
            <person name="Rast P."/>
            <person name="Oberbeckmann S."/>
            <person name="Bunk B."/>
            <person name="Jeske O."/>
            <person name="Meyerdierks A."/>
            <person name="Storesund J.E."/>
            <person name="Kallscheuer N."/>
            <person name="Luecker S."/>
            <person name="Lage O.M."/>
            <person name="Pohl T."/>
            <person name="Merkel B.J."/>
            <person name="Hornburger P."/>
            <person name="Mueller R.-W."/>
            <person name="Bruemmer F."/>
            <person name="Labrenz M."/>
            <person name="Spormann A.M."/>
            <person name="Op den Camp H."/>
            <person name="Overmann J."/>
            <person name="Amann R."/>
            <person name="Jetten M.S.M."/>
            <person name="Mascher T."/>
            <person name="Medema M.H."/>
            <person name="Devos D.P."/>
            <person name="Kaster A.-K."/>
            <person name="Ovreas L."/>
            <person name="Rohde M."/>
            <person name="Galperin M.Y."/>
            <person name="Jogler C."/>
        </authorList>
    </citation>
    <scope>NUCLEOTIDE SEQUENCE [LARGE SCALE GENOMIC DNA]</scope>
    <source>
        <strain evidence="6 7">Q31a</strain>
    </source>
</reference>
<dbReference type="PANTHER" id="PTHR43586">
    <property type="entry name" value="CYSTEINE DESULFURASE"/>
    <property type="match status" value="1"/>
</dbReference>
<dbReference type="InterPro" id="IPR015424">
    <property type="entry name" value="PyrdxlP-dep_Trfase"/>
</dbReference>
<dbReference type="Gene3D" id="3.40.640.10">
    <property type="entry name" value="Type I PLP-dependent aspartate aminotransferase-like (Major domain)"/>
    <property type="match status" value="1"/>
</dbReference>
<dbReference type="OrthoDB" id="9804366at2"/>
<dbReference type="EMBL" id="CP036298">
    <property type="protein sequence ID" value="QDV26605.1"/>
    <property type="molecule type" value="Genomic_DNA"/>
</dbReference>
<dbReference type="RefSeq" id="WP_145082846.1">
    <property type="nucleotide sequence ID" value="NZ_CP036298.1"/>
</dbReference>
<comment type="similarity">
    <text evidence="3">Belongs to the class-V pyridoxal-phosphate-dependent aminotransferase family.</text>
</comment>
<feature type="domain" description="Aminotransferase class V" evidence="5">
    <location>
        <begin position="12"/>
        <end position="391"/>
    </location>
</feature>
<accession>A0A518GDC3</accession>
<evidence type="ECO:0000313" key="6">
    <source>
        <dbReference type="EMBL" id="QDV26605.1"/>
    </source>
</evidence>
<proteinExistence type="inferred from homology"/>
<evidence type="ECO:0000256" key="4">
    <source>
        <dbReference type="RuleBase" id="RU004504"/>
    </source>
</evidence>
<name>A0A518GDC3_9BACT</name>
<organism evidence="6 7">
    <name type="scientific">Aureliella helgolandensis</name>
    <dbReference type="NCBI Taxonomy" id="2527968"/>
    <lineage>
        <taxon>Bacteria</taxon>
        <taxon>Pseudomonadati</taxon>
        <taxon>Planctomycetota</taxon>
        <taxon>Planctomycetia</taxon>
        <taxon>Pirellulales</taxon>
        <taxon>Pirellulaceae</taxon>
        <taxon>Aureliella</taxon>
    </lineage>
</organism>
<dbReference type="SUPFAM" id="SSF53383">
    <property type="entry name" value="PLP-dependent transferases"/>
    <property type="match status" value="1"/>
</dbReference>
<dbReference type="InterPro" id="IPR020578">
    <property type="entry name" value="Aminotrans_V_PyrdxlP_BS"/>
</dbReference>
<evidence type="ECO:0000313" key="7">
    <source>
        <dbReference type="Proteomes" id="UP000318017"/>
    </source>
</evidence>
<sequence length="405" mass="42823">MADHPESNRARVYLDHAATSWPKFEPGVAAAERYVRCCGATAGRGAYHSALEAERWVQAARKALASLIGAPSLDSIALCTSGTHALNAGLWGVLKPGDHVLTTAMEHNSLLRPLHHWKELLGITVDIVPTDERGIANPLAARDFITPKTRLVALGHASNVTGAVQDLEAWSQVAQDAAALFMVDASQTLGYLPIDVRSMNIDVLAAAGHKGLRALHGTGFLYVGHDLQAGFRPLLFGGTGRASESLSGGQYWPNAVEVGNLNLPGIVSMAVAAEHFVESPAAVHQWQAVHQLLLQGLQEFPQVHLLGRSVAAASLGTPAASYIPVVSLSVDGWDVHDLASVLDDAFGIEVRAGWHCAALVHKGLVHAEQHAASNSGTLRLSTGASTTVEEVTVALRAFRGILKGE</sequence>
<evidence type="ECO:0000256" key="2">
    <source>
        <dbReference type="ARBA" id="ARBA00022898"/>
    </source>
</evidence>
<dbReference type="EC" id="2.8.1.7" evidence="6"/>
<dbReference type="InterPro" id="IPR015422">
    <property type="entry name" value="PyrdxlP-dep_Trfase_small"/>
</dbReference>
<dbReference type="Pfam" id="PF00266">
    <property type="entry name" value="Aminotran_5"/>
    <property type="match status" value="1"/>
</dbReference>
<comment type="cofactor">
    <cofactor evidence="1 4">
        <name>pyridoxal 5'-phosphate</name>
        <dbReference type="ChEBI" id="CHEBI:597326"/>
    </cofactor>
</comment>
<dbReference type="AlphaFoldDB" id="A0A518GDC3"/>
<keyword evidence="2" id="KW-0663">Pyridoxal phosphate</keyword>
<evidence type="ECO:0000256" key="1">
    <source>
        <dbReference type="ARBA" id="ARBA00001933"/>
    </source>
</evidence>
<dbReference type="Gene3D" id="3.90.1150.10">
    <property type="entry name" value="Aspartate Aminotransferase, domain 1"/>
    <property type="match status" value="1"/>
</dbReference>
<evidence type="ECO:0000259" key="5">
    <source>
        <dbReference type="Pfam" id="PF00266"/>
    </source>
</evidence>